<dbReference type="PANTHER" id="PTHR42949:SF3">
    <property type="entry name" value="ANAEROBIC GLYCEROL-3-PHOSPHATE DEHYDROGENASE SUBUNIT B"/>
    <property type="match status" value="1"/>
</dbReference>
<evidence type="ECO:0000259" key="2">
    <source>
        <dbReference type="Pfam" id="PF07992"/>
    </source>
</evidence>
<dbReference type="PRINTS" id="PR00411">
    <property type="entry name" value="PNDRDTASEI"/>
</dbReference>
<reference evidence="3" key="2">
    <citation type="journal article" date="2021" name="PeerJ">
        <title>Extensive microbial diversity within the chicken gut microbiome revealed by metagenomics and culture.</title>
        <authorList>
            <person name="Gilroy R."/>
            <person name="Ravi A."/>
            <person name="Getino M."/>
            <person name="Pursley I."/>
            <person name="Horton D.L."/>
            <person name="Alikhan N.F."/>
            <person name="Baker D."/>
            <person name="Gharbi K."/>
            <person name="Hall N."/>
            <person name="Watson M."/>
            <person name="Adriaenssens E.M."/>
            <person name="Foster-Nyarko E."/>
            <person name="Jarju S."/>
            <person name="Secka A."/>
            <person name="Antonio M."/>
            <person name="Oren A."/>
            <person name="Chaudhuri R.R."/>
            <person name="La Ragione R."/>
            <person name="Hildebrand F."/>
            <person name="Pallen M.J."/>
        </authorList>
    </citation>
    <scope>NUCLEOTIDE SEQUENCE</scope>
    <source>
        <strain evidence="3">ChiSxjej1B13-7041</strain>
    </source>
</reference>
<dbReference type="PANTHER" id="PTHR42949">
    <property type="entry name" value="ANAEROBIC GLYCEROL-3-PHOSPHATE DEHYDROGENASE SUBUNIT B"/>
    <property type="match status" value="1"/>
</dbReference>
<keyword evidence="1" id="KW-0560">Oxidoreductase</keyword>
<comment type="caution">
    <text evidence="3">The sequence shown here is derived from an EMBL/GenBank/DDBJ whole genome shotgun (WGS) entry which is preliminary data.</text>
</comment>
<accession>A0A9D1EMN6</accession>
<evidence type="ECO:0000313" key="3">
    <source>
        <dbReference type="EMBL" id="HIR94369.1"/>
    </source>
</evidence>
<reference evidence="3" key="1">
    <citation type="submission" date="2020-10" db="EMBL/GenBank/DDBJ databases">
        <authorList>
            <person name="Gilroy R."/>
        </authorList>
    </citation>
    <scope>NUCLEOTIDE SEQUENCE</scope>
    <source>
        <strain evidence="3">ChiSxjej1B13-7041</strain>
    </source>
</reference>
<feature type="domain" description="FAD/NAD(P)-binding" evidence="2">
    <location>
        <begin position="6"/>
        <end position="316"/>
    </location>
</feature>
<dbReference type="Pfam" id="PF07992">
    <property type="entry name" value="Pyr_redox_2"/>
    <property type="match status" value="1"/>
</dbReference>
<proteinExistence type="predicted"/>
<dbReference type="EMBL" id="DVHU01000116">
    <property type="protein sequence ID" value="HIR94369.1"/>
    <property type="molecule type" value="Genomic_DNA"/>
</dbReference>
<dbReference type="Gene3D" id="3.50.50.60">
    <property type="entry name" value="FAD/NAD(P)-binding domain"/>
    <property type="match status" value="2"/>
</dbReference>
<dbReference type="AlphaFoldDB" id="A0A9D1EMN6"/>
<organism evidence="3 4">
    <name type="scientific">Candidatus Egerieimonas intestinavium</name>
    <dbReference type="NCBI Taxonomy" id="2840777"/>
    <lineage>
        <taxon>Bacteria</taxon>
        <taxon>Bacillati</taxon>
        <taxon>Bacillota</taxon>
        <taxon>Clostridia</taxon>
        <taxon>Lachnospirales</taxon>
        <taxon>Lachnospiraceae</taxon>
        <taxon>Lachnospiraceae incertae sedis</taxon>
        <taxon>Candidatus Egerieimonas</taxon>
    </lineage>
</organism>
<evidence type="ECO:0000313" key="4">
    <source>
        <dbReference type="Proteomes" id="UP000886841"/>
    </source>
</evidence>
<dbReference type="InterPro" id="IPR036188">
    <property type="entry name" value="FAD/NAD-bd_sf"/>
</dbReference>
<name>A0A9D1EMN6_9FIRM</name>
<gene>
    <name evidence="3" type="ORF">IAB98_13225</name>
</gene>
<evidence type="ECO:0000256" key="1">
    <source>
        <dbReference type="ARBA" id="ARBA00023002"/>
    </source>
</evidence>
<dbReference type="PRINTS" id="PR00368">
    <property type="entry name" value="FADPNR"/>
</dbReference>
<sequence length="373" mass="39496">MIEKREILIIGAGPAGLAASIEAAKTGAQVLLVDENDSPGGQLFKQIHKFFGSAKHKAGTRGINIGRELLKQTREAGVELWLSTTAIGVVEGKQVALVKKQEDGTEETLVVEAEKILVACGGAENAVNFDGWTLPGVMGAGAAQTMVNVRRVLPGRKILMVGSGNVGLIVSYQLMQAGADVVGIVEAAPRIGGYCVHAGKIRRAGVPVYLSHTVLHADAAPGGQEVASAVIVELDGQFNPIPGTEKKIDCDTICIATGLRPQVKLCALLGVRNGFIPELGGWMPLHDENMETNVKGVYVAGDTAGVEEASTAMDEGRLAGVAMAQELGYLTCWEGAQKKQEIIKRLQALRLGPFGERRQKAKDRIVAEGKRHE</sequence>
<dbReference type="GO" id="GO:0016491">
    <property type="term" value="F:oxidoreductase activity"/>
    <property type="evidence" value="ECO:0007669"/>
    <property type="project" value="UniProtKB-KW"/>
</dbReference>
<protein>
    <submittedName>
        <fullName evidence="3">FAD-dependent oxidoreductase</fullName>
    </submittedName>
</protein>
<dbReference type="Proteomes" id="UP000886841">
    <property type="component" value="Unassembled WGS sequence"/>
</dbReference>
<dbReference type="InterPro" id="IPR051691">
    <property type="entry name" value="Metab_Enz_Cyan_OpOx_G3PDH"/>
</dbReference>
<dbReference type="SUPFAM" id="SSF51905">
    <property type="entry name" value="FAD/NAD(P)-binding domain"/>
    <property type="match status" value="1"/>
</dbReference>
<dbReference type="InterPro" id="IPR023753">
    <property type="entry name" value="FAD/NAD-binding_dom"/>
</dbReference>